<proteinExistence type="predicted"/>
<comment type="caution">
    <text evidence="1">The sequence shown here is derived from an EMBL/GenBank/DDBJ whole genome shotgun (WGS) entry which is preliminary data.</text>
</comment>
<gene>
    <name evidence="1" type="ORF">GOODEAATRI_023880</name>
</gene>
<accession>A0ABV0N585</accession>
<name>A0ABV0N585_9TELE</name>
<dbReference type="Proteomes" id="UP001476798">
    <property type="component" value="Unassembled WGS sequence"/>
</dbReference>
<organism evidence="1 2">
    <name type="scientific">Goodea atripinnis</name>
    <dbReference type="NCBI Taxonomy" id="208336"/>
    <lineage>
        <taxon>Eukaryota</taxon>
        <taxon>Metazoa</taxon>
        <taxon>Chordata</taxon>
        <taxon>Craniata</taxon>
        <taxon>Vertebrata</taxon>
        <taxon>Euteleostomi</taxon>
        <taxon>Actinopterygii</taxon>
        <taxon>Neopterygii</taxon>
        <taxon>Teleostei</taxon>
        <taxon>Neoteleostei</taxon>
        <taxon>Acanthomorphata</taxon>
        <taxon>Ovalentaria</taxon>
        <taxon>Atherinomorphae</taxon>
        <taxon>Cyprinodontiformes</taxon>
        <taxon>Goodeidae</taxon>
        <taxon>Goodea</taxon>
    </lineage>
</organism>
<evidence type="ECO:0000313" key="1">
    <source>
        <dbReference type="EMBL" id="MEQ2166064.1"/>
    </source>
</evidence>
<sequence>MSFVCWLPGSSRSDTLMSLLLQHLDNTKSEVKQQVNPRDRPSVSSVLQQPFLEKHISKHLNTQVGKKETTGKMQIARGTERPGAAGRKPFAKLDHGLPFRVNAPPFHKVTIKHLFIKKQPKQLQTEV</sequence>
<protein>
    <submittedName>
        <fullName evidence="1">Uncharacterized protein</fullName>
    </submittedName>
</protein>
<keyword evidence="2" id="KW-1185">Reference proteome</keyword>
<evidence type="ECO:0000313" key="2">
    <source>
        <dbReference type="Proteomes" id="UP001476798"/>
    </source>
</evidence>
<dbReference type="EMBL" id="JAHRIO010022588">
    <property type="protein sequence ID" value="MEQ2166064.1"/>
    <property type="molecule type" value="Genomic_DNA"/>
</dbReference>
<reference evidence="1 2" key="1">
    <citation type="submission" date="2021-06" db="EMBL/GenBank/DDBJ databases">
        <authorList>
            <person name="Palmer J.M."/>
        </authorList>
    </citation>
    <scope>NUCLEOTIDE SEQUENCE [LARGE SCALE GENOMIC DNA]</scope>
    <source>
        <strain evidence="1 2">GA_2019</strain>
        <tissue evidence="1">Muscle</tissue>
    </source>
</reference>